<keyword evidence="1" id="KW-0472">Membrane</keyword>
<evidence type="ECO:0000256" key="1">
    <source>
        <dbReference type="SAM" id="Phobius"/>
    </source>
</evidence>
<proteinExistence type="predicted"/>
<evidence type="ECO:0000313" key="3">
    <source>
        <dbReference type="Proteomes" id="UP000276133"/>
    </source>
</evidence>
<name>A0A3M7QT57_BRAPC</name>
<dbReference type="AlphaFoldDB" id="A0A3M7QT57"/>
<protein>
    <submittedName>
        <fullName evidence="2">Uncharacterized protein</fullName>
    </submittedName>
</protein>
<feature type="transmembrane region" description="Helical" evidence="1">
    <location>
        <begin position="92"/>
        <end position="115"/>
    </location>
</feature>
<keyword evidence="1" id="KW-0812">Transmembrane</keyword>
<evidence type="ECO:0000313" key="2">
    <source>
        <dbReference type="EMBL" id="RNA14617.1"/>
    </source>
</evidence>
<accession>A0A3M7QT57</accession>
<keyword evidence="1" id="KW-1133">Transmembrane helix</keyword>
<reference evidence="2 3" key="1">
    <citation type="journal article" date="2018" name="Sci. Rep.">
        <title>Genomic signatures of local adaptation to the degree of environmental predictability in rotifers.</title>
        <authorList>
            <person name="Franch-Gras L."/>
            <person name="Hahn C."/>
            <person name="Garcia-Roger E.M."/>
            <person name="Carmona M.J."/>
            <person name="Serra M."/>
            <person name="Gomez A."/>
        </authorList>
    </citation>
    <scope>NUCLEOTIDE SEQUENCE [LARGE SCALE GENOMIC DNA]</scope>
    <source>
        <strain evidence="2">HYR1</strain>
    </source>
</reference>
<gene>
    <name evidence="2" type="ORF">BpHYR1_024428</name>
</gene>
<comment type="caution">
    <text evidence="2">The sequence shown here is derived from an EMBL/GenBank/DDBJ whole genome shotgun (WGS) entry which is preliminary data.</text>
</comment>
<sequence length="130" mass="14865">MYQGLITLKRLFNDNVVGYLNCKLKSLGCNEFNQNGKILEHILENPRLPLADWEKFKLELTQYSQSLKNIESIDLLNSELCNQIIQAKAFKILLAVFIDLISLPLHKFLGVSYLLKPVSLVLCFGFFDNG</sequence>
<dbReference type="Proteomes" id="UP000276133">
    <property type="component" value="Unassembled WGS sequence"/>
</dbReference>
<organism evidence="2 3">
    <name type="scientific">Brachionus plicatilis</name>
    <name type="common">Marine rotifer</name>
    <name type="synonym">Brachionus muelleri</name>
    <dbReference type="NCBI Taxonomy" id="10195"/>
    <lineage>
        <taxon>Eukaryota</taxon>
        <taxon>Metazoa</taxon>
        <taxon>Spiralia</taxon>
        <taxon>Gnathifera</taxon>
        <taxon>Rotifera</taxon>
        <taxon>Eurotatoria</taxon>
        <taxon>Monogononta</taxon>
        <taxon>Pseudotrocha</taxon>
        <taxon>Ploima</taxon>
        <taxon>Brachionidae</taxon>
        <taxon>Brachionus</taxon>
    </lineage>
</organism>
<dbReference type="EMBL" id="REGN01005151">
    <property type="protein sequence ID" value="RNA14617.1"/>
    <property type="molecule type" value="Genomic_DNA"/>
</dbReference>
<keyword evidence="3" id="KW-1185">Reference proteome</keyword>